<sequence length="236" mass="26082">MKRLLASLMIVPLLLVACSDDEGKDKDQSSNKDQTTQKDKKTDQDKQKEKDNKAKEKKEKDDKAKDEESNDNGASSSDNNQGAHDGQSTTESQQNQNQADQGQSSAQGRQNNASNSNGNGQNQTSQSSSQSQLKYVAPYQGQNVIPVAQNIVRQQVDRQQALRHLPNFQTSLDSAQAEVNRLNGQNNPYNDYALQGDGNRYSYMFSFINQSQPGTYTIVTVDGTGQAKIVDPAYRQ</sequence>
<dbReference type="RefSeq" id="WP_096597119.1">
    <property type="nucleotide sequence ID" value="NZ_LR134263.1"/>
</dbReference>
<feature type="compositionally biased region" description="Basic and acidic residues" evidence="1">
    <location>
        <begin position="21"/>
        <end position="67"/>
    </location>
</feature>
<dbReference type="EMBL" id="NIPK01000003">
    <property type="protein sequence ID" value="RIZ55523.1"/>
    <property type="molecule type" value="Genomic_DNA"/>
</dbReference>
<accession>A0AAX0QV50</accession>
<dbReference type="PROSITE" id="PS51257">
    <property type="entry name" value="PROKAR_LIPOPROTEIN"/>
    <property type="match status" value="1"/>
</dbReference>
<evidence type="ECO:0008006" key="6">
    <source>
        <dbReference type="Google" id="ProtNLM"/>
    </source>
</evidence>
<reference evidence="3 5" key="2">
    <citation type="submission" date="2017-06" db="EMBL/GenBank/DDBJ databases">
        <title>Identification of a new gene, sdsY, involved in staphylococcal internalization in non-professional phagocytic cells (NPPCs).</title>
        <authorList>
            <person name="Maali Y."/>
            <person name="Martins-Simoes P."/>
            <person name="Trouillet-Assant S."/>
            <person name="Laurent F."/>
            <person name="Diot A."/>
            <person name="Verhoeven P."/>
            <person name="Bouvard D."/>
            <person name="Vandenesch F."/>
            <person name="Bes M."/>
        </authorList>
    </citation>
    <scope>NUCLEOTIDE SEQUENCE [LARGE SCALE GENOMIC DNA]</scope>
    <source>
        <strain evidence="3 5">Heidy</strain>
    </source>
</reference>
<organism evidence="2 4">
    <name type="scientific">Staphylococcus delphini</name>
    <dbReference type="NCBI Taxonomy" id="53344"/>
    <lineage>
        <taxon>Bacteria</taxon>
        <taxon>Bacillati</taxon>
        <taxon>Bacillota</taxon>
        <taxon>Bacilli</taxon>
        <taxon>Bacillales</taxon>
        <taxon>Staphylococcaceae</taxon>
        <taxon>Staphylococcus</taxon>
        <taxon>Staphylococcus intermedius group</taxon>
    </lineage>
</organism>
<proteinExistence type="predicted"/>
<protein>
    <recommendedName>
        <fullName evidence="6">Lipoprotein</fullName>
    </recommendedName>
</protein>
<dbReference type="AlphaFoldDB" id="A0AAX0QV50"/>
<dbReference type="Proteomes" id="UP000266198">
    <property type="component" value="Unassembled WGS sequence"/>
</dbReference>
<dbReference type="Proteomes" id="UP000217473">
    <property type="component" value="Unassembled WGS sequence"/>
</dbReference>
<feature type="compositionally biased region" description="Low complexity" evidence="1">
    <location>
        <begin position="71"/>
        <end position="132"/>
    </location>
</feature>
<feature type="region of interest" description="Disordered" evidence="1">
    <location>
        <begin position="20"/>
        <end position="134"/>
    </location>
</feature>
<comment type="caution">
    <text evidence="2">The sequence shown here is derived from an EMBL/GenBank/DDBJ whole genome shotgun (WGS) entry which is preliminary data.</text>
</comment>
<dbReference type="EMBL" id="MWUR01000009">
    <property type="protein sequence ID" value="PCF50254.1"/>
    <property type="molecule type" value="Genomic_DNA"/>
</dbReference>
<gene>
    <name evidence="2" type="ORF">B5C07_06970</name>
    <name evidence="3" type="ORF">CDL68_02180</name>
</gene>
<reference evidence="2 4" key="1">
    <citation type="journal article" date="2017" name="PLoS ONE">
        <title>Development of a real-time PCR for detection of Staphylococcus pseudintermedius using a novel automated comparison of whole-genome sequences.</title>
        <authorList>
            <person name="Verstappen K.M."/>
            <person name="Huijbregts L."/>
            <person name="Spaninks M."/>
            <person name="Wagenaar J.A."/>
            <person name="Fluit A.C."/>
            <person name="Duim B."/>
        </authorList>
    </citation>
    <scope>NUCLEOTIDE SEQUENCE [LARGE SCALE GENOMIC DNA]</scope>
    <source>
        <strain evidence="2 4">15S02591-1</strain>
    </source>
</reference>
<evidence type="ECO:0000313" key="5">
    <source>
        <dbReference type="Proteomes" id="UP000266198"/>
    </source>
</evidence>
<evidence type="ECO:0000256" key="1">
    <source>
        <dbReference type="SAM" id="MobiDB-lite"/>
    </source>
</evidence>
<evidence type="ECO:0000313" key="4">
    <source>
        <dbReference type="Proteomes" id="UP000217473"/>
    </source>
</evidence>
<keyword evidence="5" id="KW-1185">Reference proteome</keyword>
<evidence type="ECO:0000313" key="3">
    <source>
        <dbReference type="EMBL" id="RIZ55523.1"/>
    </source>
</evidence>
<name>A0AAX0QV50_9STAP</name>
<evidence type="ECO:0000313" key="2">
    <source>
        <dbReference type="EMBL" id="PCF50254.1"/>
    </source>
</evidence>